<evidence type="ECO:0000256" key="2">
    <source>
        <dbReference type="ARBA" id="ARBA00022729"/>
    </source>
</evidence>
<dbReference type="AlphaFoldDB" id="A0A093HTF6"/>
<keyword evidence="2" id="KW-0732">Signal</keyword>
<dbReference type="FunFam" id="2.60.40.10:FF:000142">
    <property type="entry name" value="V-set domain-containing T-cell activation inhibitor 1"/>
    <property type="match status" value="1"/>
</dbReference>
<evidence type="ECO:0000256" key="3">
    <source>
        <dbReference type="ARBA" id="ARBA00023136"/>
    </source>
</evidence>
<keyword evidence="5" id="KW-0325">Glycoprotein</keyword>
<protein>
    <submittedName>
        <fullName evidence="7">Butyrophilin-like 10</fullName>
    </submittedName>
</protein>
<keyword evidence="4" id="KW-1015">Disulfide bond</keyword>
<keyword evidence="3" id="KW-0472">Membrane</keyword>
<dbReference type="InterPro" id="IPR036179">
    <property type="entry name" value="Ig-like_dom_sf"/>
</dbReference>
<gene>
    <name evidence="7" type="ORF">N341_11673</name>
</gene>
<dbReference type="GO" id="GO:0050852">
    <property type="term" value="P:T cell receptor signaling pathway"/>
    <property type="evidence" value="ECO:0007669"/>
    <property type="project" value="TreeGrafter"/>
</dbReference>
<evidence type="ECO:0000256" key="1">
    <source>
        <dbReference type="ARBA" id="ARBA00004370"/>
    </source>
</evidence>
<name>A0A093HTF6_TYTAL</name>
<sequence length="68" mass="7853">TVQGPVYPLVAIVGQDIMLPCHLSSQADARSFEIQWTRHQFSEIVHHYRNGEDQYGAQLKEYHGRTEL</sequence>
<dbReference type="GO" id="GO:0009897">
    <property type="term" value="C:external side of plasma membrane"/>
    <property type="evidence" value="ECO:0007669"/>
    <property type="project" value="TreeGrafter"/>
</dbReference>
<dbReference type="Gene3D" id="2.60.40.10">
    <property type="entry name" value="Immunoglobulins"/>
    <property type="match status" value="1"/>
</dbReference>
<proteinExistence type="predicted"/>
<dbReference type="SUPFAM" id="SSF48726">
    <property type="entry name" value="Immunoglobulin"/>
    <property type="match status" value="1"/>
</dbReference>
<dbReference type="GO" id="GO:0001817">
    <property type="term" value="P:regulation of cytokine production"/>
    <property type="evidence" value="ECO:0007669"/>
    <property type="project" value="TreeGrafter"/>
</dbReference>
<dbReference type="GO" id="GO:1903037">
    <property type="term" value="P:regulation of leukocyte cell-cell adhesion"/>
    <property type="evidence" value="ECO:0007669"/>
    <property type="project" value="UniProtKB-ARBA"/>
</dbReference>
<dbReference type="Proteomes" id="UP000054190">
    <property type="component" value="Unassembled WGS sequence"/>
</dbReference>
<dbReference type="PANTHER" id="PTHR24100">
    <property type="entry name" value="BUTYROPHILIN"/>
    <property type="match status" value="1"/>
</dbReference>
<dbReference type="GO" id="GO:0050863">
    <property type="term" value="P:regulation of T cell activation"/>
    <property type="evidence" value="ECO:0007669"/>
    <property type="project" value="UniProtKB-ARBA"/>
</dbReference>
<evidence type="ECO:0000256" key="6">
    <source>
        <dbReference type="ARBA" id="ARBA00023319"/>
    </source>
</evidence>
<feature type="non-terminal residue" evidence="7">
    <location>
        <position position="68"/>
    </location>
</feature>
<evidence type="ECO:0000313" key="8">
    <source>
        <dbReference type="Proteomes" id="UP000054190"/>
    </source>
</evidence>
<dbReference type="EMBL" id="KK397029">
    <property type="protein sequence ID" value="KFV57833.1"/>
    <property type="molecule type" value="Genomic_DNA"/>
</dbReference>
<dbReference type="GO" id="GO:0005102">
    <property type="term" value="F:signaling receptor binding"/>
    <property type="evidence" value="ECO:0007669"/>
    <property type="project" value="TreeGrafter"/>
</dbReference>
<evidence type="ECO:0000256" key="5">
    <source>
        <dbReference type="ARBA" id="ARBA00023180"/>
    </source>
</evidence>
<evidence type="ECO:0000313" key="7">
    <source>
        <dbReference type="EMBL" id="KFV57833.1"/>
    </source>
</evidence>
<dbReference type="PANTHER" id="PTHR24100:SF149">
    <property type="entry name" value="BG-LIKE ANTIGEN 1-RELATED"/>
    <property type="match status" value="1"/>
</dbReference>
<reference evidence="7 8" key="1">
    <citation type="submission" date="2014-04" db="EMBL/GenBank/DDBJ databases">
        <title>Genome evolution of avian class.</title>
        <authorList>
            <person name="Zhang G."/>
            <person name="Li C."/>
        </authorList>
    </citation>
    <scope>NUCLEOTIDE SEQUENCE [LARGE SCALE GENOMIC DNA]</scope>
    <source>
        <strain evidence="7">BGI_N341</strain>
    </source>
</reference>
<accession>A0A093HTF6</accession>
<dbReference type="InterPro" id="IPR013783">
    <property type="entry name" value="Ig-like_fold"/>
</dbReference>
<organism evidence="7 8">
    <name type="scientific">Tyto alba</name>
    <name type="common">Barn owl</name>
    <dbReference type="NCBI Taxonomy" id="56313"/>
    <lineage>
        <taxon>Eukaryota</taxon>
        <taxon>Metazoa</taxon>
        <taxon>Chordata</taxon>
        <taxon>Craniata</taxon>
        <taxon>Vertebrata</taxon>
        <taxon>Euteleostomi</taxon>
        <taxon>Archelosauria</taxon>
        <taxon>Archosauria</taxon>
        <taxon>Dinosauria</taxon>
        <taxon>Saurischia</taxon>
        <taxon>Theropoda</taxon>
        <taxon>Coelurosauria</taxon>
        <taxon>Aves</taxon>
        <taxon>Neognathae</taxon>
        <taxon>Neoaves</taxon>
        <taxon>Telluraves</taxon>
        <taxon>Strigiformes</taxon>
        <taxon>Tytonidae</taxon>
        <taxon>Tyto</taxon>
    </lineage>
</organism>
<keyword evidence="8" id="KW-1185">Reference proteome</keyword>
<comment type="subcellular location">
    <subcellularLocation>
        <location evidence="1">Membrane</location>
    </subcellularLocation>
</comment>
<feature type="non-terminal residue" evidence="7">
    <location>
        <position position="1"/>
    </location>
</feature>
<keyword evidence="6" id="KW-0393">Immunoglobulin domain</keyword>
<dbReference type="InterPro" id="IPR050504">
    <property type="entry name" value="IgSF_BTN/MOG"/>
</dbReference>
<evidence type="ECO:0000256" key="4">
    <source>
        <dbReference type="ARBA" id="ARBA00023157"/>
    </source>
</evidence>